<keyword evidence="4" id="KW-1185">Reference proteome</keyword>
<dbReference type="GO" id="GO:0030975">
    <property type="term" value="F:thiamine binding"/>
    <property type="evidence" value="ECO:0007669"/>
    <property type="project" value="TreeGrafter"/>
</dbReference>
<evidence type="ECO:0000313" key="3">
    <source>
        <dbReference type="EMBL" id="PIO44299.1"/>
    </source>
</evidence>
<dbReference type="PRINTS" id="PR00909">
    <property type="entry name" value="SPERMDNBNDNG"/>
</dbReference>
<dbReference type="OrthoDB" id="9766989at2"/>
<dbReference type="PANTHER" id="PTHR30006:SF2">
    <property type="entry name" value="ABC TRANSPORTER SUBSTRATE-BINDING PROTEIN"/>
    <property type="match status" value="1"/>
</dbReference>
<dbReference type="Pfam" id="PF13416">
    <property type="entry name" value="SBP_bac_8"/>
    <property type="match status" value="1"/>
</dbReference>
<dbReference type="Proteomes" id="UP000232163">
    <property type="component" value="Unassembled WGS sequence"/>
</dbReference>
<dbReference type="InterPro" id="IPR006311">
    <property type="entry name" value="TAT_signal"/>
</dbReference>
<comment type="caution">
    <text evidence="3">The sequence shown here is derived from an EMBL/GenBank/DDBJ whole genome shotgun (WGS) entry which is preliminary data.</text>
</comment>
<dbReference type="GO" id="GO:0015846">
    <property type="term" value="P:polyamine transport"/>
    <property type="evidence" value="ECO:0007669"/>
    <property type="project" value="InterPro"/>
</dbReference>
<dbReference type="KEGG" id="pht:BLM14_28705"/>
<protein>
    <submittedName>
        <fullName evidence="3">ABC transporter substrate-binding protein</fullName>
    </submittedName>
</protein>
<dbReference type="GO" id="GO:0015888">
    <property type="term" value="P:thiamine transport"/>
    <property type="evidence" value="ECO:0007669"/>
    <property type="project" value="TreeGrafter"/>
</dbReference>
<sequence length="376" mass="41078">MKDLKNPILEMTRRRFLSATASIGSGAALSAAGMSTVGLQGAFAAEPEKPKEIIVRAWGGSWVDSLKAGVSDSFTKLTGIAVRHDLTEDNEIQPKVWAAVAQKRVPPIHVNWDTTTNATKSALRGVTEDLSDLSNLATVTELAKPVGLDGYPIVNTYGYVYVLAYRPSAFPDGPPTSWKALLDPKFKGRIALYNDGIGFHFPAQVAGGGKIEDIPGNMQPAWDFITKVKDQRPLLGEDPDFTNWFQNGEIDLACTISTNAREAKKNGVDIKWVVPEEGAKFETDGLWIPKGLPENELYWAKQYINHALTKDAQQVWLDGLGLPGVVSGLTPPADLVGDPSYPTTPEDFKHLIRVSNKIQVENESAWFGKFKAIMQS</sequence>
<dbReference type="InterPro" id="IPR006059">
    <property type="entry name" value="SBP"/>
</dbReference>
<keyword evidence="1" id="KW-0732">Signal</keyword>
<dbReference type="EMBL" id="MZMT01000033">
    <property type="protein sequence ID" value="PIO44299.1"/>
    <property type="molecule type" value="Genomic_DNA"/>
</dbReference>
<dbReference type="SUPFAM" id="SSF53850">
    <property type="entry name" value="Periplasmic binding protein-like II"/>
    <property type="match status" value="1"/>
</dbReference>
<proteinExistence type="predicted"/>
<dbReference type="GO" id="GO:0019808">
    <property type="term" value="F:polyamine binding"/>
    <property type="evidence" value="ECO:0007669"/>
    <property type="project" value="InterPro"/>
</dbReference>
<dbReference type="Gene3D" id="3.40.190.10">
    <property type="entry name" value="Periplasmic binding protein-like II"/>
    <property type="match status" value="2"/>
</dbReference>
<dbReference type="AlphaFoldDB" id="A0A2N9VXT1"/>
<dbReference type="GO" id="GO:0030976">
    <property type="term" value="F:thiamine pyrophosphate binding"/>
    <property type="evidence" value="ECO:0007669"/>
    <property type="project" value="TreeGrafter"/>
</dbReference>
<accession>A0A2N9VXT1</accession>
<evidence type="ECO:0000256" key="2">
    <source>
        <dbReference type="ARBA" id="ARBA00022764"/>
    </source>
</evidence>
<dbReference type="InterPro" id="IPR001188">
    <property type="entry name" value="Sperm_putr-bd"/>
</dbReference>
<keyword evidence="2" id="KW-0574">Periplasm</keyword>
<dbReference type="GO" id="GO:0030288">
    <property type="term" value="C:outer membrane-bounded periplasmic space"/>
    <property type="evidence" value="ECO:0007669"/>
    <property type="project" value="TreeGrafter"/>
</dbReference>
<reference evidence="4" key="1">
    <citation type="journal article" date="2017" name="Int J Environ Stud">
        <title>Does the Miocene-Pliocene relict legume Oxytropis triphylla form nitrogen-fixing nodules with a combination of bacterial strains?</title>
        <authorList>
            <person name="Safronova V."/>
            <person name="Belimov A."/>
            <person name="Sazanova A."/>
            <person name="Kuznetsova I."/>
            <person name="Popova J."/>
            <person name="Andronov E."/>
            <person name="Verkhozina A."/>
            <person name="Tikhonovich I."/>
        </authorList>
    </citation>
    <scope>NUCLEOTIDE SEQUENCE [LARGE SCALE GENOMIC DNA]</scope>
    <source>
        <strain evidence="4">Tri-38</strain>
    </source>
</reference>
<organism evidence="3 4">
    <name type="scientific">Phyllobacterium zundukense</name>
    <dbReference type="NCBI Taxonomy" id="1867719"/>
    <lineage>
        <taxon>Bacteria</taxon>
        <taxon>Pseudomonadati</taxon>
        <taxon>Pseudomonadota</taxon>
        <taxon>Alphaproteobacteria</taxon>
        <taxon>Hyphomicrobiales</taxon>
        <taxon>Phyllobacteriaceae</taxon>
        <taxon>Phyllobacterium</taxon>
    </lineage>
</organism>
<name>A0A2N9VXT1_9HYPH</name>
<dbReference type="PROSITE" id="PS51318">
    <property type="entry name" value="TAT"/>
    <property type="match status" value="1"/>
</dbReference>
<gene>
    <name evidence="3" type="ORF">B5P45_13615</name>
</gene>
<dbReference type="PANTHER" id="PTHR30006">
    <property type="entry name" value="THIAMINE-BINDING PERIPLASMIC PROTEIN-RELATED"/>
    <property type="match status" value="1"/>
</dbReference>
<evidence type="ECO:0000313" key="4">
    <source>
        <dbReference type="Proteomes" id="UP000232163"/>
    </source>
</evidence>
<evidence type="ECO:0000256" key="1">
    <source>
        <dbReference type="ARBA" id="ARBA00022729"/>
    </source>
</evidence>